<dbReference type="InterPro" id="IPR027417">
    <property type="entry name" value="P-loop_NTPase"/>
</dbReference>
<name>A0A9W6LTF5_9HYPH</name>
<dbReference type="GO" id="GO:0005524">
    <property type="term" value="F:ATP binding"/>
    <property type="evidence" value="ECO:0007669"/>
    <property type="project" value="InterPro"/>
</dbReference>
<sequence>MANQAQLLSLVRSFAEGDKARFETVALQLAAEAAQRGNRKIADQIRLLIQDARDRAAGDIETRGGPIPVVRPKGELAGLVLASFPLTRLNNMVLNDDTLRRLRRIVDEHRNRSKLAAHGLKPRRKFLLVGPPGTGKTLTASALAGELSMPLFTILLDGVITKYMGETSSKIRLVFDAMKVTRGVYFFDEVDALASRRLLGNDVGEARRMLNSFLQMLDDDDSEALIIAATNHPELLDPALFRRFDSSIEYKLLPTERIREVFQKTLSVFDLSNVDWAEVQSSALGMSQAEMIRAADDAARVAVLNNGAQLTTTVLVEAVRDSRGATPP</sequence>
<feature type="domain" description="AAA+ ATPase" evidence="1">
    <location>
        <begin position="122"/>
        <end position="254"/>
    </location>
</feature>
<dbReference type="GO" id="GO:0016887">
    <property type="term" value="F:ATP hydrolysis activity"/>
    <property type="evidence" value="ECO:0007669"/>
    <property type="project" value="InterPro"/>
</dbReference>
<dbReference type="PANTHER" id="PTHR23077:SF198">
    <property type="entry name" value="ATP-DEPENDENT ZINC METALLOPROTEASE FTSH"/>
    <property type="match status" value="1"/>
</dbReference>
<organism evidence="2 3">
    <name type="scientific">Methylocystis echinoides</name>
    <dbReference type="NCBI Taxonomy" id="29468"/>
    <lineage>
        <taxon>Bacteria</taxon>
        <taxon>Pseudomonadati</taxon>
        <taxon>Pseudomonadota</taxon>
        <taxon>Alphaproteobacteria</taxon>
        <taxon>Hyphomicrobiales</taxon>
        <taxon>Methylocystaceae</taxon>
        <taxon>Methylocystis</taxon>
    </lineage>
</organism>
<dbReference type="Proteomes" id="UP001144323">
    <property type="component" value="Unassembled WGS sequence"/>
</dbReference>
<dbReference type="InterPro" id="IPR003959">
    <property type="entry name" value="ATPase_AAA_core"/>
</dbReference>
<dbReference type="Gene3D" id="3.40.50.300">
    <property type="entry name" value="P-loop containing nucleotide triphosphate hydrolases"/>
    <property type="match status" value="1"/>
</dbReference>
<dbReference type="InterPro" id="IPR003593">
    <property type="entry name" value="AAA+_ATPase"/>
</dbReference>
<dbReference type="PANTHER" id="PTHR23077">
    <property type="entry name" value="AAA-FAMILY ATPASE"/>
    <property type="match status" value="1"/>
</dbReference>
<dbReference type="Pfam" id="PF00004">
    <property type="entry name" value="AAA"/>
    <property type="match status" value="1"/>
</dbReference>
<dbReference type="AlphaFoldDB" id="A0A9W6LTF5"/>
<protein>
    <submittedName>
        <fullName evidence="2">ATPase</fullName>
    </submittedName>
</protein>
<comment type="caution">
    <text evidence="2">The sequence shown here is derived from an EMBL/GenBank/DDBJ whole genome shotgun (WGS) entry which is preliminary data.</text>
</comment>
<evidence type="ECO:0000259" key="1">
    <source>
        <dbReference type="SMART" id="SM00382"/>
    </source>
</evidence>
<gene>
    <name evidence="2" type="ORF">LMG27198_36770</name>
</gene>
<keyword evidence="3" id="KW-1185">Reference proteome</keyword>
<dbReference type="SMART" id="SM00382">
    <property type="entry name" value="AAA"/>
    <property type="match status" value="1"/>
</dbReference>
<evidence type="ECO:0000313" key="3">
    <source>
        <dbReference type="Proteomes" id="UP001144323"/>
    </source>
</evidence>
<dbReference type="SUPFAM" id="SSF52540">
    <property type="entry name" value="P-loop containing nucleoside triphosphate hydrolases"/>
    <property type="match status" value="1"/>
</dbReference>
<accession>A0A9W6LTF5</accession>
<dbReference type="CDD" id="cd19481">
    <property type="entry name" value="RecA-like_protease"/>
    <property type="match status" value="1"/>
</dbReference>
<reference evidence="2" key="1">
    <citation type="journal article" date="2023" name="Int. J. Syst. Evol. Microbiol.">
        <title>Methylocystis iwaonis sp. nov., a type II methane-oxidizing bacterium from surface soil of a rice paddy field in Japan, and emended description of the genus Methylocystis (ex Whittenbury et al. 1970) Bowman et al. 1993.</title>
        <authorList>
            <person name="Kaise H."/>
            <person name="Sawadogo J.B."/>
            <person name="Alam M.S."/>
            <person name="Ueno C."/>
            <person name="Dianou D."/>
            <person name="Shinjo R."/>
            <person name="Asakawa S."/>
        </authorList>
    </citation>
    <scope>NUCLEOTIDE SEQUENCE</scope>
    <source>
        <strain evidence="2">LMG27198</strain>
    </source>
</reference>
<dbReference type="InterPro" id="IPR050168">
    <property type="entry name" value="AAA_ATPase_domain"/>
</dbReference>
<dbReference type="EMBL" id="BSEC01000001">
    <property type="protein sequence ID" value="GLI94685.1"/>
    <property type="molecule type" value="Genomic_DNA"/>
</dbReference>
<proteinExistence type="predicted"/>
<evidence type="ECO:0000313" key="2">
    <source>
        <dbReference type="EMBL" id="GLI94685.1"/>
    </source>
</evidence>
<dbReference type="RefSeq" id="WP_281804833.1">
    <property type="nucleotide sequence ID" value="NZ_BSEC01000001.1"/>
</dbReference>